<dbReference type="EMBL" id="AMZH03002723">
    <property type="protein sequence ID" value="RRT74621.1"/>
    <property type="molecule type" value="Genomic_DNA"/>
</dbReference>
<proteinExistence type="predicted"/>
<dbReference type="Proteomes" id="UP000287651">
    <property type="component" value="Unassembled WGS sequence"/>
</dbReference>
<reference evidence="2 3" key="1">
    <citation type="journal article" date="2014" name="Agronomy (Basel)">
        <title>A Draft Genome Sequence for Ensete ventricosum, the Drought-Tolerant Tree Against Hunger.</title>
        <authorList>
            <person name="Harrison J."/>
            <person name="Moore K.A."/>
            <person name="Paszkiewicz K."/>
            <person name="Jones T."/>
            <person name="Grant M."/>
            <person name="Ambacheew D."/>
            <person name="Muzemil S."/>
            <person name="Studholme D.J."/>
        </authorList>
    </citation>
    <scope>NUCLEOTIDE SEQUENCE [LARGE SCALE GENOMIC DNA]</scope>
</reference>
<feature type="region of interest" description="Disordered" evidence="1">
    <location>
        <begin position="120"/>
        <end position="144"/>
    </location>
</feature>
<sequence>MKPNKSNQNHQAQSANSTTLRRSRLSCSLGMPESFCATESLIPAKTPAVIAYSPTTINRRRTRRALKRRAKDKIPNFGSQRVELELKHVLLPSLLHYCAHSSFFPFALVGEIQDRARWRAEKHRGSSSGLRRGQDAGLDESNQDCDSRLCARSTVRNRDKISWKRTSERTWG</sequence>
<accession>A0A427AEP2</accession>
<gene>
    <name evidence="2" type="ORF">B296_00018661</name>
</gene>
<protein>
    <submittedName>
        <fullName evidence="2">Uncharacterized protein</fullName>
    </submittedName>
</protein>
<feature type="compositionally biased region" description="Polar residues" evidence="1">
    <location>
        <begin position="1"/>
        <end position="19"/>
    </location>
</feature>
<name>A0A427AEP2_ENSVE</name>
<feature type="region of interest" description="Disordered" evidence="1">
    <location>
        <begin position="1"/>
        <end position="23"/>
    </location>
</feature>
<evidence type="ECO:0000313" key="3">
    <source>
        <dbReference type="Proteomes" id="UP000287651"/>
    </source>
</evidence>
<dbReference type="AlphaFoldDB" id="A0A427AEP2"/>
<organism evidence="2 3">
    <name type="scientific">Ensete ventricosum</name>
    <name type="common">Abyssinian banana</name>
    <name type="synonym">Musa ensete</name>
    <dbReference type="NCBI Taxonomy" id="4639"/>
    <lineage>
        <taxon>Eukaryota</taxon>
        <taxon>Viridiplantae</taxon>
        <taxon>Streptophyta</taxon>
        <taxon>Embryophyta</taxon>
        <taxon>Tracheophyta</taxon>
        <taxon>Spermatophyta</taxon>
        <taxon>Magnoliopsida</taxon>
        <taxon>Liliopsida</taxon>
        <taxon>Zingiberales</taxon>
        <taxon>Musaceae</taxon>
        <taxon>Ensete</taxon>
    </lineage>
</organism>
<comment type="caution">
    <text evidence="2">The sequence shown here is derived from an EMBL/GenBank/DDBJ whole genome shotgun (WGS) entry which is preliminary data.</text>
</comment>
<evidence type="ECO:0000313" key="2">
    <source>
        <dbReference type="EMBL" id="RRT74621.1"/>
    </source>
</evidence>
<evidence type="ECO:0000256" key="1">
    <source>
        <dbReference type="SAM" id="MobiDB-lite"/>
    </source>
</evidence>